<organism evidence="2 3">
    <name type="scientific">Polaribacter aquimarinus</name>
    <dbReference type="NCBI Taxonomy" id="2100726"/>
    <lineage>
        <taxon>Bacteria</taxon>
        <taxon>Pseudomonadati</taxon>
        <taxon>Bacteroidota</taxon>
        <taxon>Flavobacteriia</taxon>
        <taxon>Flavobacteriales</taxon>
        <taxon>Flavobacteriaceae</taxon>
    </lineage>
</organism>
<proteinExistence type="predicted"/>
<dbReference type="EMBL" id="QFFG01000002">
    <property type="protein sequence ID" value="PWG06171.1"/>
    <property type="molecule type" value="Genomic_DNA"/>
</dbReference>
<feature type="transmembrane region" description="Helical" evidence="1">
    <location>
        <begin position="65"/>
        <end position="83"/>
    </location>
</feature>
<evidence type="ECO:0000313" key="2">
    <source>
        <dbReference type="EMBL" id="PWG06171.1"/>
    </source>
</evidence>
<keyword evidence="1" id="KW-0472">Membrane</keyword>
<dbReference type="Proteomes" id="UP000245670">
    <property type="component" value="Unassembled WGS sequence"/>
</dbReference>
<name>A0A2U2JD21_9FLAO</name>
<dbReference type="AlphaFoldDB" id="A0A2U2JD21"/>
<comment type="caution">
    <text evidence="2">The sequence shown here is derived from an EMBL/GenBank/DDBJ whole genome shotgun (WGS) entry which is preliminary data.</text>
</comment>
<keyword evidence="3" id="KW-1185">Reference proteome</keyword>
<gene>
    <name evidence="2" type="ORF">DIS07_07005</name>
</gene>
<evidence type="ECO:0000313" key="3">
    <source>
        <dbReference type="Proteomes" id="UP000245670"/>
    </source>
</evidence>
<evidence type="ECO:0000256" key="1">
    <source>
        <dbReference type="SAM" id="Phobius"/>
    </source>
</evidence>
<protein>
    <submittedName>
        <fullName evidence="2">Uncharacterized protein</fullName>
    </submittedName>
</protein>
<keyword evidence="1" id="KW-1133">Transmembrane helix</keyword>
<reference evidence="2 3" key="1">
    <citation type="submission" date="2018-05" db="EMBL/GenBank/DDBJ databases">
        <title>Polaribacter aquimarinus sp. nov., isolated from sediment in a sediment of sea.</title>
        <authorList>
            <person name="Lu D."/>
        </authorList>
    </citation>
    <scope>NUCLEOTIDE SEQUENCE [LARGE SCALE GENOMIC DNA]</scope>
    <source>
        <strain evidence="2 3">ZY113</strain>
    </source>
</reference>
<keyword evidence="1" id="KW-0812">Transmembrane</keyword>
<dbReference type="RefSeq" id="WP_109404502.1">
    <property type="nucleotide sequence ID" value="NZ_QFFG01000002.1"/>
</dbReference>
<sequence length="84" mass="9899">MAGEGFVAHMIASLKSNKRNRVSTFDKIKDFKKSKKSELYFKKKASPLELKKIKEKILQENERNFRRKIFILIVSIIVLLFLLN</sequence>
<accession>A0A2U2JD21</accession>